<comment type="similarity">
    <text evidence="2">Belongs to the 2-oxoacid dehydrogenase family.</text>
</comment>
<feature type="region of interest" description="Disordered" evidence="5">
    <location>
        <begin position="1"/>
        <end position="22"/>
    </location>
</feature>
<keyword evidence="8" id="KW-1185">Reference proteome</keyword>
<proteinExistence type="inferred from homology"/>
<dbReference type="KEGG" id="rmar:GBA65_16135"/>
<keyword evidence="3" id="KW-0808">Transferase</keyword>
<protein>
    <recommendedName>
        <fullName evidence="6">Peripheral subunit-binding (PSBD) domain-containing protein</fullName>
    </recommendedName>
</protein>
<dbReference type="GO" id="GO:0016407">
    <property type="term" value="F:acetyltransferase activity"/>
    <property type="evidence" value="ECO:0007669"/>
    <property type="project" value="TreeGrafter"/>
</dbReference>
<dbReference type="PANTHER" id="PTHR43178">
    <property type="entry name" value="DIHYDROLIPOAMIDE ACETYLTRANSFERASE COMPONENT OF PYRUVATE DEHYDROGENASE COMPLEX"/>
    <property type="match status" value="1"/>
</dbReference>
<evidence type="ECO:0000256" key="4">
    <source>
        <dbReference type="ARBA" id="ARBA00023315"/>
    </source>
</evidence>
<reference evidence="7 8" key="1">
    <citation type="submission" date="2019-10" db="EMBL/GenBank/DDBJ databases">
        <title>Rubrobacter sp nov SCSIO 52915 isolated from a deep-sea sediment in the South China Sea.</title>
        <authorList>
            <person name="Chen R.W."/>
        </authorList>
    </citation>
    <scope>NUCLEOTIDE SEQUENCE [LARGE SCALE GENOMIC DNA]</scope>
    <source>
        <strain evidence="7 8">SCSIO 52915</strain>
    </source>
</reference>
<dbReference type="AlphaFoldDB" id="A0A6G8Q022"/>
<dbReference type="Gene3D" id="4.10.320.10">
    <property type="entry name" value="E3-binding domain"/>
    <property type="match status" value="2"/>
</dbReference>
<evidence type="ECO:0000256" key="5">
    <source>
        <dbReference type="SAM" id="MobiDB-lite"/>
    </source>
</evidence>
<feature type="compositionally biased region" description="Acidic residues" evidence="5">
    <location>
        <begin position="100"/>
        <end position="118"/>
    </location>
</feature>
<dbReference type="GO" id="GO:0005737">
    <property type="term" value="C:cytoplasm"/>
    <property type="evidence" value="ECO:0007669"/>
    <property type="project" value="TreeGrafter"/>
</dbReference>
<gene>
    <name evidence="7" type="ORF">GBA65_16135</name>
</gene>
<dbReference type="Pfam" id="PF02817">
    <property type="entry name" value="E3_binding"/>
    <property type="match status" value="2"/>
</dbReference>
<sequence>MPSNPLRRILKRQGDAGGSPEGALEKLERGIQESRQAVRQQNEALARGYFEDSIAALKHSVEESRATLEGLPKRLPGGDEEALEALIGELTQGYASIEAALEEAAGDAPEAEAEEPEGAEAAGEAGAEGEDHATNGAAPAPGAVEGVGGAGEEETAAVVGASEPAAGEEDGAEPPKASDAARRRADDLGVDLSEVEGTGSGGSITVRDVNRLVESPAGDVVDGASELGDDASGGIAAGNGSEGNGQDGGGEGTDGGPRATNAARRRAEELGVDLTSIRGSGANGLITIQDVVKL</sequence>
<evidence type="ECO:0000256" key="2">
    <source>
        <dbReference type="ARBA" id="ARBA00007317"/>
    </source>
</evidence>
<evidence type="ECO:0000259" key="6">
    <source>
        <dbReference type="PROSITE" id="PS51826"/>
    </source>
</evidence>
<comment type="cofactor">
    <cofactor evidence="1">
        <name>(R)-lipoate</name>
        <dbReference type="ChEBI" id="CHEBI:83088"/>
    </cofactor>
</comment>
<feature type="domain" description="Peripheral subunit-binding (PSBD)" evidence="6">
    <location>
        <begin position="176"/>
        <end position="213"/>
    </location>
</feature>
<evidence type="ECO:0000313" key="8">
    <source>
        <dbReference type="Proteomes" id="UP000502706"/>
    </source>
</evidence>
<feature type="compositionally biased region" description="Gly residues" evidence="5">
    <location>
        <begin position="235"/>
        <end position="255"/>
    </location>
</feature>
<name>A0A6G8Q022_9ACTN</name>
<dbReference type="RefSeq" id="WP_166397479.1">
    <property type="nucleotide sequence ID" value="NZ_CP045121.1"/>
</dbReference>
<evidence type="ECO:0000256" key="3">
    <source>
        <dbReference type="ARBA" id="ARBA00022679"/>
    </source>
</evidence>
<evidence type="ECO:0000313" key="7">
    <source>
        <dbReference type="EMBL" id="QIN79806.1"/>
    </source>
</evidence>
<dbReference type="PANTHER" id="PTHR43178:SF5">
    <property type="entry name" value="LIPOAMIDE ACYLTRANSFERASE COMPONENT OF BRANCHED-CHAIN ALPHA-KETO ACID DEHYDROGENASE COMPLEX, MITOCHONDRIAL"/>
    <property type="match status" value="1"/>
</dbReference>
<feature type="region of interest" description="Disordered" evidence="5">
    <location>
        <begin position="99"/>
        <end position="267"/>
    </location>
</feature>
<dbReference type="EMBL" id="CP045121">
    <property type="protein sequence ID" value="QIN79806.1"/>
    <property type="molecule type" value="Genomic_DNA"/>
</dbReference>
<dbReference type="SUPFAM" id="SSF47005">
    <property type="entry name" value="Peripheral subunit-binding domain of 2-oxo acid dehydrogenase complex"/>
    <property type="match status" value="2"/>
</dbReference>
<accession>A0A6G8Q022</accession>
<evidence type="ECO:0000256" key="1">
    <source>
        <dbReference type="ARBA" id="ARBA00001938"/>
    </source>
</evidence>
<dbReference type="InterPro" id="IPR050743">
    <property type="entry name" value="2-oxoacid_DH_E2_comp"/>
</dbReference>
<keyword evidence="4" id="KW-0012">Acyltransferase</keyword>
<feature type="compositionally biased region" description="Low complexity" evidence="5">
    <location>
        <begin position="156"/>
        <end position="165"/>
    </location>
</feature>
<feature type="domain" description="Peripheral subunit-binding (PSBD)" evidence="6">
    <location>
        <begin position="258"/>
        <end position="294"/>
    </location>
</feature>
<dbReference type="GO" id="GO:0031405">
    <property type="term" value="F:lipoic acid binding"/>
    <property type="evidence" value="ECO:0007669"/>
    <property type="project" value="TreeGrafter"/>
</dbReference>
<dbReference type="PROSITE" id="PS51826">
    <property type="entry name" value="PSBD"/>
    <property type="match status" value="2"/>
</dbReference>
<dbReference type="InterPro" id="IPR004167">
    <property type="entry name" value="PSBD"/>
</dbReference>
<dbReference type="Proteomes" id="UP000502706">
    <property type="component" value="Chromosome"/>
</dbReference>
<dbReference type="InterPro" id="IPR036625">
    <property type="entry name" value="E3-bd_dom_sf"/>
</dbReference>
<organism evidence="7 8">
    <name type="scientific">Rubrobacter marinus</name>
    <dbReference type="NCBI Taxonomy" id="2653852"/>
    <lineage>
        <taxon>Bacteria</taxon>
        <taxon>Bacillati</taxon>
        <taxon>Actinomycetota</taxon>
        <taxon>Rubrobacteria</taxon>
        <taxon>Rubrobacterales</taxon>
        <taxon>Rubrobacteraceae</taxon>
        <taxon>Rubrobacter</taxon>
    </lineage>
</organism>